<dbReference type="PANTHER" id="PTHR12393:SF6">
    <property type="entry name" value="SPHINGOMYELIN PHOSPHODIESTERASE 2"/>
    <property type="match status" value="1"/>
</dbReference>
<reference evidence="2" key="1">
    <citation type="journal article" date="2020" name="bioRxiv">
        <title>Comparative genomics of Chlamydomonas.</title>
        <authorList>
            <person name="Craig R.J."/>
            <person name="Hasan A.R."/>
            <person name="Ness R.W."/>
            <person name="Keightley P.D."/>
        </authorList>
    </citation>
    <scope>NUCLEOTIDE SEQUENCE</scope>
    <source>
        <strain evidence="2">CCAP 11/70</strain>
    </source>
</reference>
<feature type="compositionally biased region" description="Low complexity" evidence="1">
    <location>
        <begin position="888"/>
        <end position="898"/>
    </location>
</feature>
<evidence type="ECO:0000313" key="3">
    <source>
        <dbReference type="Proteomes" id="UP000612055"/>
    </source>
</evidence>
<feature type="region of interest" description="Disordered" evidence="1">
    <location>
        <begin position="888"/>
        <end position="911"/>
    </location>
</feature>
<feature type="compositionally biased region" description="Low complexity" evidence="1">
    <location>
        <begin position="395"/>
        <end position="404"/>
    </location>
</feature>
<feature type="region of interest" description="Disordered" evidence="1">
    <location>
        <begin position="350"/>
        <end position="410"/>
    </location>
</feature>
<dbReference type="GO" id="GO:0046513">
    <property type="term" value="P:ceramide biosynthetic process"/>
    <property type="evidence" value="ECO:0007669"/>
    <property type="project" value="TreeGrafter"/>
</dbReference>
<dbReference type="GO" id="GO:0005783">
    <property type="term" value="C:endoplasmic reticulum"/>
    <property type="evidence" value="ECO:0007669"/>
    <property type="project" value="TreeGrafter"/>
</dbReference>
<keyword evidence="3" id="KW-1185">Reference proteome</keyword>
<dbReference type="GO" id="GO:0030149">
    <property type="term" value="P:sphingolipid catabolic process"/>
    <property type="evidence" value="ECO:0007669"/>
    <property type="project" value="TreeGrafter"/>
</dbReference>
<dbReference type="GO" id="GO:0004620">
    <property type="term" value="F:phospholipase activity"/>
    <property type="evidence" value="ECO:0007669"/>
    <property type="project" value="TreeGrafter"/>
</dbReference>
<dbReference type="AlphaFoldDB" id="A0A836C207"/>
<evidence type="ECO:0000313" key="2">
    <source>
        <dbReference type="EMBL" id="KAG2497501.1"/>
    </source>
</evidence>
<dbReference type="PANTHER" id="PTHR12393">
    <property type="entry name" value="SPHINGOMYELIN PHOSPHODIESTERASE RELATED"/>
    <property type="match status" value="1"/>
</dbReference>
<sequence length="911" mass="93230">MMQQCGPSASPEVRAGLAPTAEPSLPAIDASIAWTPDLVGRMAAFLASNEVACLRLVNKAAENRLAGANIDLSQPLPSPAFRLLLSPAGCRALTTGQRREVVRLAARSNDVTNLELAAAATGIQPGALDFKLEVAAAAAGAMNCCRYLDPSASSWTAARAAGKNGHETVIAWALEACDTDDRFEIAREAALGAAEGGHVALLERVLRQFPPLSAAEAAYEAACAQACADAAALDAASAKAAAAQVAAALAADDPAACQAAAAAAKAIAAAARGTKAAVAAAKAAARAGTVAANAAAAAEVAPAPATATYRAVASADAAALKASEASSRAWAAQDAAGRAARLARDTADRAAAASKVDGGEGTEGGSEEEGEGRVAARKVESGEGEGKGAEGEGASEGAADGVSAQGTNDVSQAVSKAKRVKYKGEQVHVDGPLLRAALSGCDLATVELLCCGLGLEGAVRACWSDEGEIAELLLEAMHAALYSSSHDWQAKAERVLAAGRALDADCFEDGALFAPAFGTARDCCGEELVERYTWLKARGFWADVWENAWEYARDALVEAGRSAAAVRWLLLEEGVEAAHPLGPWDQAQVLRGYAEGGHVTALEVVKQEGWQLNLVTLFEAAANQLAVEEWVCDQLAWPADDHETTGKLLHFACERGHVGPMRRLAGRLRAQGKLGEHWDARASTGRSAWCAVAGSGCVAAAELLAELGCPKPTDGSPYKAVAERLGDQPWWMFPALHGLGVGFGPAEEGLLAKCALVQPGGAWWLHRWDLRWGEQMRGLDWLLAAGCPVADWAELEAKVVAHTSSQYLNPHPEYSEAVLAWVREQRARLGSGQACAAAAAAGSVPADAAAQPSGGSQAAAEEGLSRSLLAEGPTAALAGAVAGATAAAGAGASVADAPTEPSGAEPSQPQQ</sequence>
<gene>
    <name evidence="2" type="ORF">HYH03_004653</name>
</gene>
<name>A0A836C207_9CHLO</name>
<evidence type="ECO:0000256" key="1">
    <source>
        <dbReference type="SAM" id="MobiDB-lite"/>
    </source>
</evidence>
<dbReference type="EMBL" id="JAEHOE010000014">
    <property type="protein sequence ID" value="KAG2497501.1"/>
    <property type="molecule type" value="Genomic_DNA"/>
</dbReference>
<comment type="caution">
    <text evidence="2">The sequence shown here is derived from an EMBL/GenBank/DDBJ whole genome shotgun (WGS) entry which is preliminary data.</text>
</comment>
<protein>
    <recommendedName>
        <fullName evidence="4">Ankyrin repeat domain-containing protein</fullName>
    </recommendedName>
</protein>
<evidence type="ECO:0008006" key="4">
    <source>
        <dbReference type="Google" id="ProtNLM"/>
    </source>
</evidence>
<proteinExistence type="predicted"/>
<feature type="compositionally biased region" description="Basic and acidic residues" evidence="1">
    <location>
        <begin position="371"/>
        <end position="390"/>
    </location>
</feature>
<dbReference type="OrthoDB" id="542773at2759"/>
<organism evidence="2 3">
    <name type="scientific">Edaphochlamys debaryana</name>
    <dbReference type="NCBI Taxonomy" id="47281"/>
    <lineage>
        <taxon>Eukaryota</taxon>
        <taxon>Viridiplantae</taxon>
        <taxon>Chlorophyta</taxon>
        <taxon>core chlorophytes</taxon>
        <taxon>Chlorophyceae</taxon>
        <taxon>CS clade</taxon>
        <taxon>Chlamydomonadales</taxon>
        <taxon>Chlamydomonadales incertae sedis</taxon>
        <taxon>Edaphochlamys</taxon>
    </lineage>
</organism>
<accession>A0A836C207</accession>
<dbReference type="GO" id="GO:0016020">
    <property type="term" value="C:membrane"/>
    <property type="evidence" value="ECO:0007669"/>
    <property type="project" value="TreeGrafter"/>
</dbReference>
<dbReference type="Proteomes" id="UP000612055">
    <property type="component" value="Unassembled WGS sequence"/>
</dbReference>
<dbReference type="GO" id="GO:0071944">
    <property type="term" value="C:cell periphery"/>
    <property type="evidence" value="ECO:0007669"/>
    <property type="project" value="TreeGrafter"/>
</dbReference>